<dbReference type="EMBL" id="CAACXN010000015">
    <property type="protein sequence ID" value="VEW14223.1"/>
    <property type="molecule type" value="Genomic_DNA"/>
</dbReference>
<dbReference type="GO" id="GO:0004803">
    <property type="term" value="F:transposase activity"/>
    <property type="evidence" value="ECO:0007669"/>
    <property type="project" value="InterPro"/>
</dbReference>
<reference evidence="2 3" key="1">
    <citation type="submission" date="2019-02" db="EMBL/GenBank/DDBJ databases">
        <authorList>
            <consortium name="Pathogen Informatics"/>
        </authorList>
    </citation>
    <scope>NUCLEOTIDE SEQUENCE [LARGE SCALE GENOMIC DNA]</scope>
    <source>
        <strain evidence="2 3">3012STDY7078520</strain>
    </source>
</reference>
<dbReference type="GO" id="GO:0003677">
    <property type="term" value="F:DNA binding"/>
    <property type="evidence" value="ECO:0007669"/>
    <property type="project" value="InterPro"/>
</dbReference>
<dbReference type="AlphaFoldDB" id="A0A449D9I6"/>
<feature type="compositionally biased region" description="Polar residues" evidence="1">
    <location>
        <begin position="59"/>
        <end position="74"/>
    </location>
</feature>
<protein>
    <submittedName>
        <fullName evidence="2">Transposase</fullName>
    </submittedName>
</protein>
<sequence>MARKNYSEEFRQQAVDLYESTPGATLRGIAEDLGIVRGTLRQWLETHGSGKKTAADGTLTDSPLRSAPTPSTADPNEPLEQRVARLEAENAQLRAETTKLTTEREILQKAAKYFAGETRW</sequence>
<accession>A0A449D9I6</accession>
<dbReference type="Gene3D" id="1.10.10.60">
    <property type="entry name" value="Homeodomain-like"/>
    <property type="match status" value="1"/>
</dbReference>
<dbReference type="Proteomes" id="UP000386281">
    <property type="component" value="Unassembled WGS sequence"/>
</dbReference>
<organism evidence="2 3">
    <name type="scientific">Brevibacterium casei</name>
    <dbReference type="NCBI Taxonomy" id="33889"/>
    <lineage>
        <taxon>Bacteria</taxon>
        <taxon>Bacillati</taxon>
        <taxon>Actinomycetota</taxon>
        <taxon>Actinomycetes</taxon>
        <taxon>Micrococcales</taxon>
        <taxon>Brevibacteriaceae</taxon>
        <taxon>Brevibacterium</taxon>
    </lineage>
</organism>
<name>A0A449D9I6_9MICO</name>
<proteinExistence type="predicted"/>
<gene>
    <name evidence="2" type="ORF">NCTC12391_02369</name>
</gene>
<dbReference type="GO" id="GO:0006313">
    <property type="term" value="P:DNA transposition"/>
    <property type="evidence" value="ECO:0007669"/>
    <property type="project" value="InterPro"/>
</dbReference>
<dbReference type="Pfam" id="PF01527">
    <property type="entry name" value="HTH_Tnp_1"/>
    <property type="match status" value="1"/>
</dbReference>
<dbReference type="InterPro" id="IPR002514">
    <property type="entry name" value="Transposase_8"/>
</dbReference>
<evidence type="ECO:0000256" key="1">
    <source>
        <dbReference type="SAM" id="MobiDB-lite"/>
    </source>
</evidence>
<dbReference type="InterPro" id="IPR051839">
    <property type="entry name" value="RD_transcriptional_regulator"/>
</dbReference>
<dbReference type="PANTHER" id="PTHR33215">
    <property type="entry name" value="PROTEIN DISTAL ANTENNA"/>
    <property type="match status" value="1"/>
</dbReference>
<evidence type="ECO:0000313" key="3">
    <source>
        <dbReference type="Proteomes" id="UP000386281"/>
    </source>
</evidence>
<evidence type="ECO:0000313" key="2">
    <source>
        <dbReference type="EMBL" id="VEW14223.1"/>
    </source>
</evidence>
<dbReference type="SUPFAM" id="SSF46689">
    <property type="entry name" value="Homeodomain-like"/>
    <property type="match status" value="1"/>
</dbReference>
<dbReference type="InterPro" id="IPR009057">
    <property type="entry name" value="Homeodomain-like_sf"/>
</dbReference>
<dbReference type="PANTHER" id="PTHR33215:SF13">
    <property type="entry name" value="PROTEIN DISTAL ANTENNA"/>
    <property type="match status" value="1"/>
</dbReference>
<feature type="region of interest" description="Disordered" evidence="1">
    <location>
        <begin position="46"/>
        <end position="78"/>
    </location>
</feature>